<dbReference type="HAMAP" id="MF_01937">
    <property type="entry name" value="MenA_1"/>
    <property type="match status" value="1"/>
</dbReference>
<comment type="similarity">
    <text evidence="8">Belongs to the MenA family. Type 1 subfamily.</text>
</comment>
<dbReference type="eggNOG" id="COG1575">
    <property type="taxonomic scope" value="Bacteria"/>
</dbReference>
<gene>
    <name evidence="8" type="primary">menA</name>
    <name evidence="10" type="ORF">A176_003381</name>
</gene>
<dbReference type="PANTHER" id="PTHR13929:SF0">
    <property type="entry name" value="UBIA PRENYLTRANSFERASE DOMAIN-CONTAINING PROTEIN 1"/>
    <property type="match status" value="1"/>
</dbReference>
<keyword evidence="2 8" id="KW-0474">Menaquinone biosynthesis</keyword>
<protein>
    <recommendedName>
        <fullName evidence="8 9">1,4-dihydroxy-2-naphthoate octaprenyltransferase</fullName>
        <shortName evidence="8">DHNA-octaprenyltransferase</shortName>
        <ecNumber evidence="8 9">2.5.1.74</ecNumber>
    </recommendedName>
</protein>
<organism evidence="10 11">
    <name type="scientific">Pseudomyxococcus hansupus</name>
    <dbReference type="NCBI Taxonomy" id="1297742"/>
    <lineage>
        <taxon>Bacteria</taxon>
        <taxon>Pseudomonadati</taxon>
        <taxon>Myxococcota</taxon>
        <taxon>Myxococcia</taxon>
        <taxon>Myxococcales</taxon>
        <taxon>Cystobacterineae</taxon>
        <taxon>Myxococcaceae</taxon>
        <taxon>Pseudomyxococcus</taxon>
    </lineage>
</organism>
<dbReference type="PIRSF" id="PIRSF005355">
    <property type="entry name" value="UBIAD1"/>
    <property type="match status" value="1"/>
</dbReference>
<dbReference type="STRING" id="1297742.A176_003381"/>
<dbReference type="AlphaFoldDB" id="A0A0H4WUJ7"/>
<feature type="transmembrane region" description="Helical" evidence="8">
    <location>
        <begin position="233"/>
        <end position="250"/>
    </location>
</feature>
<evidence type="ECO:0000256" key="7">
    <source>
        <dbReference type="ARBA" id="ARBA00023136"/>
    </source>
</evidence>
<dbReference type="NCBIfam" id="TIGR00751">
    <property type="entry name" value="menA"/>
    <property type="match status" value="1"/>
</dbReference>
<evidence type="ECO:0000256" key="5">
    <source>
        <dbReference type="ARBA" id="ARBA00022692"/>
    </source>
</evidence>
<dbReference type="GO" id="GO:0046428">
    <property type="term" value="F:1,4-dihydroxy-2-naphthoate polyprenyltransferase activity"/>
    <property type="evidence" value="ECO:0007669"/>
    <property type="project" value="UniProtKB-UniRule"/>
</dbReference>
<comment type="function">
    <text evidence="8">Conversion of 1,4-dihydroxy-2-naphthoate (DHNA) to demethylmenaquinone (DMK).</text>
</comment>
<keyword evidence="6 8" id="KW-1133">Transmembrane helix</keyword>
<dbReference type="Gene3D" id="1.10.357.140">
    <property type="entry name" value="UbiA prenyltransferase"/>
    <property type="match status" value="1"/>
</dbReference>
<feature type="transmembrane region" description="Helical" evidence="8">
    <location>
        <begin position="129"/>
        <end position="148"/>
    </location>
</feature>
<sequence>MSTSIPAPGPLSVKPRPGVKHWVMAARPKTLTAALVPVAVGTGLAFGLGVGRWLPALAALLGAVLIQIGTNFINDYYDFKKGADTHERLGPKRVTQSGLIAPSTVLAGAGVCFALATAVGLYLVMVGGWPIIAIGVASLLCGYAYTGGPFPLGYNGLGDLFVFIFFGLVAVTGTYFVQAGTVDPAAWWAAVPVGASGTMLIVVNNLRDVTTDVKAGKRTLAVRFGTGMGKAEYVLLLVVSFATPFAMFALKLASPWVFLSLVSLPLAVPPLKLVLKDAGAALNPALGGTARFQLVFGLLFALGLYLR</sequence>
<evidence type="ECO:0000256" key="3">
    <source>
        <dbReference type="ARBA" id="ARBA00022475"/>
    </source>
</evidence>
<dbReference type="Proteomes" id="UP000009026">
    <property type="component" value="Chromosome"/>
</dbReference>
<keyword evidence="5 8" id="KW-0812">Transmembrane</keyword>
<keyword evidence="7 8" id="KW-0472">Membrane</keyword>
<dbReference type="GO" id="GO:0042371">
    <property type="term" value="P:vitamin K biosynthetic process"/>
    <property type="evidence" value="ECO:0007669"/>
    <property type="project" value="TreeGrafter"/>
</dbReference>
<proteinExistence type="inferred from homology"/>
<dbReference type="EC" id="2.5.1.74" evidence="8 9"/>
<feature type="transmembrane region" description="Helical" evidence="8">
    <location>
        <begin position="185"/>
        <end position="206"/>
    </location>
</feature>
<feature type="transmembrane region" description="Helical" evidence="8">
    <location>
        <begin position="56"/>
        <end position="77"/>
    </location>
</feature>
<dbReference type="UniPathway" id="UPA00079">
    <property type="reaction ID" value="UER00168"/>
</dbReference>
<dbReference type="RefSeq" id="WP_002640607.1">
    <property type="nucleotide sequence ID" value="NZ_CP012109.1"/>
</dbReference>
<feature type="transmembrane region" description="Helical" evidence="8">
    <location>
        <begin position="160"/>
        <end position="179"/>
    </location>
</feature>
<feature type="transmembrane region" description="Helical" evidence="8">
    <location>
        <begin position="286"/>
        <end position="306"/>
    </location>
</feature>
<dbReference type="InterPro" id="IPR044878">
    <property type="entry name" value="UbiA_sf"/>
</dbReference>
<dbReference type="InterPro" id="IPR004657">
    <property type="entry name" value="MenA"/>
</dbReference>
<evidence type="ECO:0000256" key="9">
    <source>
        <dbReference type="NCBIfam" id="TIGR00751"/>
    </source>
</evidence>
<dbReference type="PANTHER" id="PTHR13929">
    <property type="entry name" value="1,4-DIHYDROXY-2-NAPHTHOATE OCTAPRENYLTRANSFERASE"/>
    <property type="match status" value="1"/>
</dbReference>
<comment type="subcellular location">
    <subcellularLocation>
        <location evidence="8">Cell membrane</location>
        <topology evidence="8">Multi-pass membrane protein</topology>
    </subcellularLocation>
    <subcellularLocation>
        <location evidence="1">Membrane</location>
        <topology evidence="1">Multi-pass membrane protein</topology>
    </subcellularLocation>
</comment>
<dbReference type="GO" id="GO:0005886">
    <property type="term" value="C:plasma membrane"/>
    <property type="evidence" value="ECO:0007669"/>
    <property type="project" value="UniProtKB-SubCell"/>
</dbReference>
<keyword evidence="11" id="KW-1185">Reference proteome</keyword>
<dbReference type="InterPro" id="IPR000537">
    <property type="entry name" value="UbiA_prenyltransferase"/>
</dbReference>
<evidence type="ECO:0000313" key="11">
    <source>
        <dbReference type="Proteomes" id="UP000009026"/>
    </source>
</evidence>
<evidence type="ECO:0000256" key="8">
    <source>
        <dbReference type="HAMAP-Rule" id="MF_01937"/>
    </source>
</evidence>
<evidence type="ECO:0000256" key="2">
    <source>
        <dbReference type="ARBA" id="ARBA00022428"/>
    </source>
</evidence>
<dbReference type="KEGG" id="mym:A176_003381"/>
<dbReference type="Pfam" id="PF01040">
    <property type="entry name" value="UbiA"/>
    <property type="match status" value="1"/>
</dbReference>
<comment type="catalytic activity">
    <reaction evidence="8">
        <text>an all-trans-polyprenyl diphosphate + 1,4-dihydroxy-2-naphthoate + H(+) = a 2-demethylmenaquinol + CO2 + diphosphate</text>
        <dbReference type="Rhea" id="RHEA:26478"/>
        <dbReference type="Rhea" id="RHEA-COMP:9563"/>
        <dbReference type="Rhea" id="RHEA-COMP:9564"/>
        <dbReference type="ChEBI" id="CHEBI:11173"/>
        <dbReference type="ChEBI" id="CHEBI:15378"/>
        <dbReference type="ChEBI" id="CHEBI:16526"/>
        <dbReference type="ChEBI" id="CHEBI:33019"/>
        <dbReference type="ChEBI" id="CHEBI:55437"/>
        <dbReference type="ChEBI" id="CHEBI:58914"/>
        <dbReference type="EC" id="2.5.1.74"/>
    </reaction>
</comment>
<evidence type="ECO:0000313" key="10">
    <source>
        <dbReference type="EMBL" id="AKQ66469.1"/>
    </source>
</evidence>
<evidence type="ECO:0000256" key="6">
    <source>
        <dbReference type="ARBA" id="ARBA00022989"/>
    </source>
</evidence>
<reference evidence="10 11" key="1">
    <citation type="journal article" date="2016" name="PLoS ONE">
        <title>Complete Genome Sequence and Comparative Genomics of a Novel Myxobacterium Myxococcus hansupus.</title>
        <authorList>
            <person name="Sharma G."/>
            <person name="Narwani T."/>
            <person name="Subramanian S."/>
        </authorList>
    </citation>
    <scope>NUCLEOTIDE SEQUENCE [LARGE SCALE GENOMIC DNA]</scope>
    <source>
        <strain evidence="11">mixupus</strain>
    </source>
</reference>
<dbReference type="EMBL" id="CP012109">
    <property type="protein sequence ID" value="AKQ66469.1"/>
    <property type="molecule type" value="Genomic_DNA"/>
</dbReference>
<feature type="transmembrane region" description="Helical" evidence="8">
    <location>
        <begin position="98"/>
        <end position="123"/>
    </location>
</feature>
<dbReference type="CDD" id="cd13962">
    <property type="entry name" value="PT_UbiA_UBIAD1"/>
    <property type="match status" value="1"/>
</dbReference>
<name>A0A0H4WUJ7_9BACT</name>
<evidence type="ECO:0000256" key="4">
    <source>
        <dbReference type="ARBA" id="ARBA00022679"/>
    </source>
</evidence>
<feature type="transmembrane region" description="Helical" evidence="8">
    <location>
        <begin position="30"/>
        <end position="50"/>
    </location>
</feature>
<dbReference type="GO" id="GO:0009234">
    <property type="term" value="P:menaquinone biosynthetic process"/>
    <property type="evidence" value="ECO:0007669"/>
    <property type="project" value="UniProtKB-UniRule"/>
</dbReference>
<comment type="pathway">
    <text evidence="8">Quinol/quinone metabolism; menaquinone biosynthesis; menaquinol from 1,4-dihydroxy-2-naphthoate: step 1/2.</text>
</comment>
<dbReference type="OrthoDB" id="9767568at2"/>
<dbReference type="PATRIC" id="fig|1297742.4.peg.3412"/>
<evidence type="ECO:0000256" key="1">
    <source>
        <dbReference type="ARBA" id="ARBA00004141"/>
    </source>
</evidence>
<accession>A0A0H4WUJ7</accession>
<dbReference type="NCBIfam" id="NF004751">
    <property type="entry name" value="PRK06080.1-3"/>
    <property type="match status" value="1"/>
</dbReference>
<keyword evidence="4 8" id="KW-0808">Transferase</keyword>
<dbReference type="InterPro" id="IPR026046">
    <property type="entry name" value="UBIAD1"/>
</dbReference>
<keyword evidence="3 8" id="KW-1003">Cell membrane</keyword>